<proteinExistence type="predicted"/>
<feature type="domain" description="Methyltransferase" evidence="2">
    <location>
        <begin position="59"/>
        <end position="152"/>
    </location>
</feature>
<accession>A0A517VSH0</accession>
<dbReference type="SUPFAM" id="SSF53335">
    <property type="entry name" value="S-adenosyl-L-methionine-dependent methyltransferases"/>
    <property type="match status" value="1"/>
</dbReference>
<dbReference type="EC" id="2.1.1.164" evidence="3"/>
<protein>
    <submittedName>
        <fullName evidence="3">Demethylrebeccamycin-D-glucose O-methyltransferase</fullName>
        <ecNumber evidence="3">2.1.1.164</ecNumber>
    </submittedName>
</protein>
<dbReference type="GO" id="GO:0102082">
    <property type="term" value="F:demethylrebeccamycin--D-glucose O-methyltransferase activity"/>
    <property type="evidence" value="ECO:0007669"/>
    <property type="project" value="UniProtKB-EC"/>
</dbReference>
<dbReference type="RefSeq" id="WP_144983293.1">
    <property type="nucleotide sequence ID" value="NZ_CP037920.1"/>
</dbReference>
<sequence length="234" mass="26429">MDQEIVWQYDEFKQIGKDYSSQSEVEVYDSSHATFRDLEAESLRVLDLLELKESDALIEFGSGTGTFALMASQRCRHVHAVDVSLAMLDISREKTSRAGVSNIEYHHAGFLTYEHRELPVQAVATTLALHHLPDFWKGVALKRVHNMLSPNGKLYINDVILEETNATENIKALIEHQAAVGGDFMREDAEAHFREEFSTYDWVMEGLLKRSGFTIDSKSIEGGVLGTYLCRRSA</sequence>
<dbReference type="Gene3D" id="3.40.50.150">
    <property type="entry name" value="Vaccinia Virus protein VP39"/>
    <property type="match status" value="1"/>
</dbReference>
<dbReference type="KEGG" id="gaw:V144x_14120"/>
<keyword evidence="1 3" id="KW-0808">Transferase</keyword>
<dbReference type="AlphaFoldDB" id="A0A517VSH0"/>
<evidence type="ECO:0000313" key="3">
    <source>
        <dbReference type="EMBL" id="QDT95962.1"/>
    </source>
</evidence>
<keyword evidence="3" id="KW-0489">Methyltransferase</keyword>
<dbReference type="EMBL" id="CP037920">
    <property type="protein sequence ID" value="QDT95962.1"/>
    <property type="molecule type" value="Genomic_DNA"/>
</dbReference>
<name>A0A517VSH0_9PLAN</name>
<organism evidence="3 4">
    <name type="scientific">Gimesia aquarii</name>
    <dbReference type="NCBI Taxonomy" id="2527964"/>
    <lineage>
        <taxon>Bacteria</taxon>
        <taxon>Pseudomonadati</taxon>
        <taxon>Planctomycetota</taxon>
        <taxon>Planctomycetia</taxon>
        <taxon>Planctomycetales</taxon>
        <taxon>Planctomycetaceae</taxon>
        <taxon>Gimesia</taxon>
    </lineage>
</organism>
<dbReference type="Proteomes" id="UP000318704">
    <property type="component" value="Chromosome"/>
</dbReference>
<dbReference type="InterPro" id="IPR041698">
    <property type="entry name" value="Methyltransf_25"/>
</dbReference>
<gene>
    <name evidence="3" type="primary">rebM_3</name>
    <name evidence="3" type="ORF">V144x_14120</name>
</gene>
<evidence type="ECO:0000313" key="4">
    <source>
        <dbReference type="Proteomes" id="UP000318704"/>
    </source>
</evidence>
<dbReference type="GO" id="GO:0032259">
    <property type="term" value="P:methylation"/>
    <property type="evidence" value="ECO:0007669"/>
    <property type="project" value="UniProtKB-KW"/>
</dbReference>
<dbReference type="CDD" id="cd02440">
    <property type="entry name" value="AdoMet_MTases"/>
    <property type="match status" value="1"/>
</dbReference>
<dbReference type="PANTHER" id="PTHR43861">
    <property type="entry name" value="TRANS-ACONITATE 2-METHYLTRANSFERASE-RELATED"/>
    <property type="match status" value="1"/>
</dbReference>
<reference evidence="3 4" key="1">
    <citation type="submission" date="2019-03" db="EMBL/GenBank/DDBJ databases">
        <title>Deep-cultivation of Planctomycetes and their phenomic and genomic characterization uncovers novel biology.</title>
        <authorList>
            <person name="Wiegand S."/>
            <person name="Jogler M."/>
            <person name="Boedeker C."/>
            <person name="Pinto D."/>
            <person name="Vollmers J."/>
            <person name="Rivas-Marin E."/>
            <person name="Kohn T."/>
            <person name="Peeters S.H."/>
            <person name="Heuer A."/>
            <person name="Rast P."/>
            <person name="Oberbeckmann S."/>
            <person name="Bunk B."/>
            <person name="Jeske O."/>
            <person name="Meyerdierks A."/>
            <person name="Storesund J.E."/>
            <person name="Kallscheuer N."/>
            <person name="Luecker S."/>
            <person name="Lage O.M."/>
            <person name="Pohl T."/>
            <person name="Merkel B.J."/>
            <person name="Hornburger P."/>
            <person name="Mueller R.-W."/>
            <person name="Bruemmer F."/>
            <person name="Labrenz M."/>
            <person name="Spormann A.M."/>
            <person name="Op den Camp H."/>
            <person name="Overmann J."/>
            <person name="Amann R."/>
            <person name="Jetten M.S.M."/>
            <person name="Mascher T."/>
            <person name="Medema M.H."/>
            <person name="Devos D.P."/>
            <person name="Kaster A.-K."/>
            <person name="Ovreas L."/>
            <person name="Rohde M."/>
            <person name="Galperin M.Y."/>
            <person name="Jogler C."/>
        </authorList>
    </citation>
    <scope>NUCLEOTIDE SEQUENCE [LARGE SCALE GENOMIC DNA]</scope>
    <source>
        <strain evidence="3 4">V144</strain>
    </source>
</reference>
<dbReference type="Pfam" id="PF13649">
    <property type="entry name" value="Methyltransf_25"/>
    <property type="match status" value="1"/>
</dbReference>
<evidence type="ECO:0000259" key="2">
    <source>
        <dbReference type="Pfam" id="PF13649"/>
    </source>
</evidence>
<dbReference type="InterPro" id="IPR029063">
    <property type="entry name" value="SAM-dependent_MTases_sf"/>
</dbReference>
<evidence type="ECO:0000256" key="1">
    <source>
        <dbReference type="ARBA" id="ARBA00022679"/>
    </source>
</evidence>